<comment type="caution">
    <text evidence="4">The sequence shown here is derived from an EMBL/GenBank/DDBJ whole genome shotgun (WGS) entry which is preliminary data.</text>
</comment>
<comment type="subcellular location">
    <subcellularLocation>
        <location evidence="1">Secreted</location>
    </subcellularLocation>
</comment>
<accession>A0AAV6RHQ4</accession>
<sequence length="212" mass="22590">MKLLLTVCLTCALFYTVHSLSCHVCTDQLCSNMTTVQCPDSSTVCITVTSVINNGLLGRLEIHKNCSSLTSCTTPLSTEVELSVNLGYSQNSYTQICCNTDNCNMQTLAIPSFIPNGKVCPACASAHHSLAGICNTTMQCVGAENSCFTSDFTSDSSKKVELGCMTKNLCTTQAAILSLFADNPKVTCDASWSIRIGAVLPVLALTVYKVLV</sequence>
<dbReference type="PANTHER" id="PTHR20914:SF9">
    <property type="entry name" value="COILED, ISOFORM A"/>
    <property type="match status" value="1"/>
</dbReference>
<organism evidence="4 5">
    <name type="scientific">Solea senegalensis</name>
    <name type="common">Senegalese sole</name>
    <dbReference type="NCBI Taxonomy" id="28829"/>
    <lineage>
        <taxon>Eukaryota</taxon>
        <taxon>Metazoa</taxon>
        <taxon>Chordata</taxon>
        <taxon>Craniata</taxon>
        <taxon>Vertebrata</taxon>
        <taxon>Euteleostomi</taxon>
        <taxon>Actinopterygii</taxon>
        <taxon>Neopterygii</taxon>
        <taxon>Teleostei</taxon>
        <taxon>Neoteleostei</taxon>
        <taxon>Acanthomorphata</taxon>
        <taxon>Carangaria</taxon>
        <taxon>Pleuronectiformes</taxon>
        <taxon>Pleuronectoidei</taxon>
        <taxon>Soleidae</taxon>
        <taxon>Solea</taxon>
    </lineage>
</organism>
<proteinExistence type="predicted"/>
<protein>
    <recommendedName>
        <fullName evidence="6">Phospholipase A2 inhibitor and Ly6/PLAUR domain-containing protein-like</fullName>
    </recommendedName>
</protein>
<feature type="signal peptide" evidence="3">
    <location>
        <begin position="1"/>
        <end position="19"/>
    </location>
</feature>
<evidence type="ECO:0000256" key="3">
    <source>
        <dbReference type="SAM" id="SignalP"/>
    </source>
</evidence>
<keyword evidence="5" id="KW-1185">Reference proteome</keyword>
<reference evidence="4 5" key="1">
    <citation type="journal article" date="2021" name="Sci. Rep.">
        <title>Chromosome anchoring in Senegalese sole (Solea senegalensis) reveals sex-associated markers and genome rearrangements in flatfish.</title>
        <authorList>
            <person name="Guerrero-Cozar I."/>
            <person name="Gomez-Garrido J."/>
            <person name="Berbel C."/>
            <person name="Martinez-Blanch J.F."/>
            <person name="Alioto T."/>
            <person name="Claros M.G."/>
            <person name="Gagnaire P.A."/>
            <person name="Manchado M."/>
        </authorList>
    </citation>
    <scope>NUCLEOTIDE SEQUENCE [LARGE SCALE GENOMIC DNA]</scope>
    <source>
        <strain evidence="4">Sse05_10M</strain>
    </source>
</reference>
<dbReference type="GO" id="GO:0005576">
    <property type="term" value="C:extracellular region"/>
    <property type="evidence" value="ECO:0007669"/>
    <property type="project" value="UniProtKB-SubCell"/>
</dbReference>
<evidence type="ECO:0000313" key="5">
    <source>
        <dbReference type="Proteomes" id="UP000693946"/>
    </source>
</evidence>
<dbReference type="AlphaFoldDB" id="A0AAV6RHQ4"/>
<dbReference type="PANTHER" id="PTHR20914">
    <property type="entry name" value="LY6/PLAUR DOMAIN-CONTAINING PROTEIN 8"/>
    <property type="match status" value="1"/>
</dbReference>
<evidence type="ECO:0008006" key="6">
    <source>
        <dbReference type="Google" id="ProtNLM"/>
    </source>
</evidence>
<dbReference type="Proteomes" id="UP000693946">
    <property type="component" value="Linkage Group LG19"/>
</dbReference>
<evidence type="ECO:0000313" key="4">
    <source>
        <dbReference type="EMBL" id="KAG7505102.1"/>
    </source>
</evidence>
<keyword evidence="2" id="KW-0964">Secreted</keyword>
<dbReference type="EMBL" id="JAGKHQ010000011">
    <property type="protein sequence ID" value="KAG7505102.1"/>
    <property type="molecule type" value="Genomic_DNA"/>
</dbReference>
<evidence type="ECO:0000256" key="2">
    <source>
        <dbReference type="ARBA" id="ARBA00022525"/>
    </source>
</evidence>
<gene>
    <name evidence="4" type="ORF">JOB18_023838</name>
</gene>
<name>A0AAV6RHQ4_SOLSE</name>
<evidence type="ECO:0000256" key="1">
    <source>
        <dbReference type="ARBA" id="ARBA00004613"/>
    </source>
</evidence>
<feature type="chain" id="PRO_5043596731" description="Phospholipase A2 inhibitor and Ly6/PLAUR domain-containing protein-like" evidence="3">
    <location>
        <begin position="20"/>
        <end position="212"/>
    </location>
</feature>
<dbReference type="InterPro" id="IPR050918">
    <property type="entry name" value="CNF-like_PLA2_Inhibitor"/>
</dbReference>
<keyword evidence="3" id="KW-0732">Signal</keyword>